<sequence length="108" mass="12872">MIAVAPPSRLDQYRSSNMNKHAYNQRMRYSYDPEKRTSNLKKHGYDFEDAPQVIESDRFDYHEQRFITLGLLRGDVVVIATAETDENIRVISMRKAERNEHEIFYRKC</sequence>
<dbReference type="Gene3D" id="3.10.450.530">
    <property type="entry name" value="Ribonuclease toxin, BrnT, of type II toxin-antitoxin system"/>
    <property type="match status" value="1"/>
</dbReference>
<evidence type="ECO:0000313" key="1">
    <source>
        <dbReference type="EMBL" id="KFB68426.1"/>
    </source>
</evidence>
<dbReference type="InterPro" id="IPR007460">
    <property type="entry name" value="BrnT_toxin"/>
</dbReference>
<evidence type="ECO:0008006" key="3">
    <source>
        <dbReference type="Google" id="ProtNLM"/>
    </source>
</evidence>
<organism evidence="1 2">
    <name type="scientific">Candidatus Accumulibacter vicinus</name>
    <dbReference type="NCBI Taxonomy" id="2954382"/>
    <lineage>
        <taxon>Bacteria</taxon>
        <taxon>Pseudomonadati</taxon>
        <taxon>Pseudomonadota</taxon>
        <taxon>Betaproteobacteria</taxon>
        <taxon>Candidatus Accumulibacter</taxon>
    </lineage>
</organism>
<proteinExistence type="predicted"/>
<evidence type="ECO:0000313" key="2">
    <source>
        <dbReference type="Proteomes" id="UP000019812"/>
    </source>
</evidence>
<name>A0A084Y132_9PROT</name>
<reference evidence="1 2" key="1">
    <citation type="submission" date="2014-07" db="EMBL/GenBank/DDBJ databases">
        <title>Expanding our view of genomic diversity in Candidatus Accumulibacter clades.</title>
        <authorList>
            <person name="Skennerton C.T."/>
            <person name="Barr J.J."/>
            <person name="Slater F.R."/>
            <person name="Bond P.L."/>
            <person name="Tyson G.W."/>
        </authorList>
    </citation>
    <scope>NUCLEOTIDE SEQUENCE [LARGE SCALE GENOMIC DNA]</scope>
    <source>
        <strain evidence="2">SK-01</strain>
    </source>
</reference>
<comment type="caution">
    <text evidence="1">The sequence shown here is derived from an EMBL/GenBank/DDBJ whole genome shotgun (WGS) entry which is preliminary data.</text>
</comment>
<dbReference type="InterPro" id="IPR038573">
    <property type="entry name" value="BrnT_sf"/>
</dbReference>
<protein>
    <recommendedName>
        <fullName evidence="3">BrnT family toxin</fullName>
    </recommendedName>
</protein>
<dbReference type="Pfam" id="PF04365">
    <property type="entry name" value="BrnT_toxin"/>
    <property type="match status" value="1"/>
</dbReference>
<dbReference type="Proteomes" id="UP000019812">
    <property type="component" value="Unassembled WGS sequence"/>
</dbReference>
<accession>A0A084Y132</accession>
<gene>
    <name evidence="1" type="ORF">CAPSK01_002280</name>
</gene>
<dbReference type="STRING" id="1457154.CAPSK01_002280"/>
<dbReference type="AlphaFoldDB" id="A0A084Y132"/>
<dbReference type="EMBL" id="JDSS02000021">
    <property type="protein sequence ID" value="KFB68426.1"/>
    <property type="molecule type" value="Genomic_DNA"/>
</dbReference>